<dbReference type="InterPro" id="IPR013783">
    <property type="entry name" value="Ig-like_fold"/>
</dbReference>
<name>A0A502GKK0_9BACT</name>
<dbReference type="Gene3D" id="2.60.40.10">
    <property type="entry name" value="Immunoglobulins"/>
    <property type="match status" value="1"/>
</dbReference>
<reference evidence="1 2" key="1">
    <citation type="journal article" date="2019" name="Environ. Microbiol.">
        <title>Species interactions and distinct microbial communities in high Arctic permafrost affected cryosols are associated with the CH4 and CO2 gas fluxes.</title>
        <authorList>
            <person name="Altshuler I."/>
            <person name="Hamel J."/>
            <person name="Turney S."/>
            <person name="Magnuson E."/>
            <person name="Levesque R."/>
            <person name="Greer C."/>
            <person name="Whyte L.G."/>
        </authorList>
    </citation>
    <scope>NUCLEOTIDE SEQUENCE [LARGE SCALE GENOMIC DNA]</scope>
    <source>
        <strain evidence="1 2">S9.2P</strain>
    </source>
</reference>
<protein>
    <submittedName>
        <fullName evidence="1">T9SS C-terminal target domain-containing protein</fullName>
    </submittedName>
</protein>
<dbReference type="EMBL" id="RCYZ01000009">
    <property type="protein sequence ID" value="TPG62384.1"/>
    <property type="molecule type" value="Genomic_DNA"/>
</dbReference>
<sequence>MPIRITSIDSLLPSCPIMYYSNLTFARTFQRLVCVLILLLVAVAGSLAQTVLPRAYYSKGSTGALYPASPVLTGGGSISLGTSGAAIAAVVTTDTGNPVTLRLPLVGGPAPAGYRAGMLLANTSGIGGSALGATTMRTYLGGVLQESHVVDATLLQTNLLGAGSDPTPVDFVTIKPFDAVEVTIANAANLNFKTNVYNAYGVVGASQVPLLGALSRFATPNDTKYSSTAYKLDGNKLVQACVNSSVGNPDRAVDMDLTNYATFGSFATVSCPPTLRVKLEGPASPAGYYAGFMVGNAGLLDANVLSGVRIRTFLNGVPQETNTDASLLQLNVLPGGQTRVGFPTTLPFDAVSIERTSTVSVLDNMQLYYGFGLEPRAFGQAKQVISDFTTTTNRATGSAASRVCVAIVCVDLAAVANPENAASANPNDFAQFATVLGVGNSQFLKVDLNGNGLAGNRAGMVVGPGAGLLTGALLDVSVLKNLTLSTYDAAGKLVESAAASDLLSIGLLPNGRTEVSFLTTKSFSSVRLDVVGGVTALSGMKVFNAFADDPQAVLPVVFVAPLPVVLTDFTGRRTATGANLAWATASEHNSSQFVIERRGGSAAEFQAVGQVAAAGNSSEAHRYQYTDASAAAMGSTTLYYRLRQVDVDGTIAYSPVVALAGGALASSGLQVYPNPALASAPVSLRYEGAGAVSASVYSEMGQLVRQVPLAAEAGAVATLPTLPTGLYHVVVRDAAGNRVATQRLVVAQ</sequence>
<keyword evidence="2" id="KW-1185">Reference proteome</keyword>
<dbReference type="NCBIfam" id="TIGR04183">
    <property type="entry name" value="Por_Secre_tail"/>
    <property type="match status" value="1"/>
</dbReference>
<evidence type="ECO:0000313" key="2">
    <source>
        <dbReference type="Proteomes" id="UP000317646"/>
    </source>
</evidence>
<proteinExistence type="predicted"/>
<dbReference type="AlphaFoldDB" id="A0A502GKK0"/>
<evidence type="ECO:0000313" key="1">
    <source>
        <dbReference type="EMBL" id="TPG62384.1"/>
    </source>
</evidence>
<comment type="caution">
    <text evidence="1">The sequence shown here is derived from an EMBL/GenBank/DDBJ whole genome shotgun (WGS) entry which is preliminary data.</text>
</comment>
<organism evidence="1 2">
    <name type="scientific">Hymenobacter nivis</name>
    <dbReference type="NCBI Taxonomy" id="1850093"/>
    <lineage>
        <taxon>Bacteria</taxon>
        <taxon>Pseudomonadati</taxon>
        <taxon>Bacteroidota</taxon>
        <taxon>Cytophagia</taxon>
        <taxon>Cytophagales</taxon>
        <taxon>Hymenobacteraceae</taxon>
        <taxon>Hymenobacter</taxon>
    </lineage>
</organism>
<dbReference type="InterPro" id="IPR026444">
    <property type="entry name" value="Secre_tail"/>
</dbReference>
<gene>
    <name evidence="1" type="ORF">EAH73_19515</name>
</gene>
<accession>A0A502GKK0</accession>
<dbReference type="Proteomes" id="UP000317646">
    <property type="component" value="Unassembled WGS sequence"/>
</dbReference>